<comment type="caution">
    <text evidence="1">The sequence shown here is derived from an EMBL/GenBank/DDBJ whole genome shotgun (WGS) entry which is preliminary data.</text>
</comment>
<dbReference type="EMBL" id="JACYTN010000002">
    <property type="protein sequence ID" value="MBD8497487.1"/>
    <property type="molecule type" value="Genomic_DNA"/>
</dbReference>
<keyword evidence="2" id="KW-1185">Reference proteome</keyword>
<name>A0ABR9AU00_9BACL</name>
<organism evidence="1 2">
    <name type="scientific">Paenibacillus arenosi</name>
    <dbReference type="NCBI Taxonomy" id="2774142"/>
    <lineage>
        <taxon>Bacteria</taxon>
        <taxon>Bacillati</taxon>
        <taxon>Bacillota</taxon>
        <taxon>Bacilli</taxon>
        <taxon>Bacillales</taxon>
        <taxon>Paenibacillaceae</taxon>
        <taxon>Paenibacillus</taxon>
    </lineage>
</organism>
<evidence type="ECO:0000313" key="1">
    <source>
        <dbReference type="EMBL" id="MBD8497487.1"/>
    </source>
</evidence>
<proteinExistence type="predicted"/>
<protein>
    <submittedName>
        <fullName evidence="1">Uncharacterized protein</fullName>
    </submittedName>
</protein>
<accession>A0ABR9AU00</accession>
<dbReference type="RefSeq" id="WP_192023921.1">
    <property type="nucleotide sequence ID" value="NZ_JACYTN010000002.1"/>
</dbReference>
<evidence type="ECO:0000313" key="2">
    <source>
        <dbReference type="Proteomes" id="UP000634529"/>
    </source>
</evidence>
<reference evidence="1 2" key="1">
    <citation type="submission" date="2020-09" db="EMBL/GenBank/DDBJ databases">
        <title>Paenibacillus sp. CAU 1523 isolated from sand of Haeundae Beach.</title>
        <authorList>
            <person name="Kim W."/>
        </authorList>
    </citation>
    <scope>NUCLEOTIDE SEQUENCE [LARGE SCALE GENOMIC DNA]</scope>
    <source>
        <strain evidence="1 2">CAU 1523</strain>
    </source>
</reference>
<dbReference type="Proteomes" id="UP000634529">
    <property type="component" value="Unassembled WGS sequence"/>
</dbReference>
<gene>
    <name evidence="1" type="ORF">IFO66_04135</name>
</gene>
<sequence>MCEQIDAKALTFWLQEVKRLNEALEGIMRITDGHGASQQKQEYITQL</sequence>